<comment type="caution">
    <text evidence="5">The sequence shown here is derived from an EMBL/GenBank/DDBJ whole genome shotgun (WGS) entry which is preliminary data.</text>
</comment>
<evidence type="ECO:0000256" key="2">
    <source>
        <dbReference type="ARBA" id="ARBA00023315"/>
    </source>
</evidence>
<organism evidence="5 6">
    <name type="scientific">Dehalogenimonas alkenigignens</name>
    <dbReference type="NCBI Taxonomy" id="1217799"/>
    <lineage>
        <taxon>Bacteria</taxon>
        <taxon>Bacillati</taxon>
        <taxon>Chloroflexota</taxon>
        <taxon>Dehalococcoidia</taxon>
        <taxon>Dehalococcoidales</taxon>
        <taxon>Dehalococcoidaceae</taxon>
        <taxon>Dehalogenimonas</taxon>
    </lineage>
</organism>
<dbReference type="SUPFAM" id="SSF55729">
    <property type="entry name" value="Acyl-CoA N-acyltransferases (Nat)"/>
    <property type="match status" value="1"/>
</dbReference>
<dbReference type="InterPro" id="IPR016181">
    <property type="entry name" value="Acyl_CoA_acyltransferase"/>
</dbReference>
<keyword evidence="2" id="KW-0012">Acyltransferase</keyword>
<dbReference type="OrthoDB" id="9785602at2"/>
<dbReference type="PROSITE" id="PS51186">
    <property type="entry name" value="GNAT"/>
    <property type="match status" value="1"/>
</dbReference>
<evidence type="ECO:0000313" key="6">
    <source>
        <dbReference type="Proteomes" id="UP000053947"/>
    </source>
</evidence>
<evidence type="ECO:0000256" key="1">
    <source>
        <dbReference type="ARBA" id="ARBA00022679"/>
    </source>
</evidence>
<dbReference type="GO" id="GO:0016747">
    <property type="term" value="F:acyltransferase activity, transferring groups other than amino-acyl groups"/>
    <property type="evidence" value="ECO:0007669"/>
    <property type="project" value="InterPro"/>
</dbReference>
<dbReference type="STRING" id="1217799.DEALK_04640"/>
<accession>A0A0W0GGD5</accession>
<dbReference type="Gene3D" id="3.40.630.30">
    <property type="match status" value="1"/>
</dbReference>
<protein>
    <submittedName>
        <fullName evidence="5">Acetyltransferase</fullName>
    </submittedName>
</protein>
<dbReference type="AlphaFoldDB" id="A0A0W0GGD5"/>
<dbReference type="InterPro" id="IPR000182">
    <property type="entry name" value="GNAT_dom"/>
</dbReference>
<evidence type="ECO:0000259" key="4">
    <source>
        <dbReference type="PROSITE" id="PS51186"/>
    </source>
</evidence>
<dbReference type="Pfam" id="PF13302">
    <property type="entry name" value="Acetyltransf_3"/>
    <property type="match status" value="1"/>
</dbReference>
<reference evidence="5 6" key="1">
    <citation type="submission" date="2015-06" db="EMBL/GenBank/DDBJ databases">
        <title>Genome sequence of the organohalide-respiring Dehalogenimonas alkenigignens type strain (IP3-3T).</title>
        <authorList>
            <person name="Key T.A."/>
            <person name="Richmond D.P."/>
            <person name="Bowman K.S."/>
            <person name="Cho Y.-J."/>
            <person name="Chun J."/>
            <person name="da Costa M.S."/>
            <person name="Rainey F.A."/>
            <person name="Moe W.M."/>
        </authorList>
    </citation>
    <scope>NUCLEOTIDE SEQUENCE [LARGE SCALE GENOMIC DNA]</scope>
    <source>
        <strain evidence="5 6">IP3-3</strain>
    </source>
</reference>
<dbReference type="InterPro" id="IPR051531">
    <property type="entry name" value="N-acetyltransferase"/>
</dbReference>
<dbReference type="PANTHER" id="PTHR43792:SF8">
    <property type="entry name" value="[RIBOSOMAL PROTEIN US5]-ALANINE N-ACETYLTRANSFERASE"/>
    <property type="match status" value="1"/>
</dbReference>
<comment type="similarity">
    <text evidence="3">Belongs to the acetyltransferase family. RimJ subfamily.</text>
</comment>
<dbReference type="Proteomes" id="UP000053947">
    <property type="component" value="Unassembled WGS sequence"/>
</dbReference>
<sequence length="214" mass="24553">MTSPPLPVRNLGFDDIEIVGTNIKLRPMTPADADAAWDLVHDNREILKWLLWDGPTDKTEFARRYAEDFPEDMRQGRSYRFAIEPLAGPEFAGSISVKLPYYPNSADLGYWLGIPFWNRGYMTEAIGLACYFAFTCLDCVRVSSTVFTDNMASRRALEKNGFIVDGQLRRDVFKYGRWQDTYFMTLLSEEWCRSRFEPVSIRLTPHVEPPGTAA</sequence>
<keyword evidence="6" id="KW-1185">Reference proteome</keyword>
<proteinExistence type="inferred from homology"/>
<name>A0A0W0GGD5_9CHLR</name>
<evidence type="ECO:0000256" key="3">
    <source>
        <dbReference type="ARBA" id="ARBA00038502"/>
    </source>
</evidence>
<gene>
    <name evidence="5" type="ORF">DEALK_04640</name>
</gene>
<dbReference type="EMBL" id="LFDV01000002">
    <property type="protein sequence ID" value="KTB47619.1"/>
    <property type="molecule type" value="Genomic_DNA"/>
</dbReference>
<feature type="domain" description="N-acetyltransferase" evidence="4">
    <location>
        <begin position="23"/>
        <end position="189"/>
    </location>
</feature>
<keyword evidence="1 5" id="KW-0808">Transferase</keyword>
<dbReference type="PANTHER" id="PTHR43792">
    <property type="entry name" value="GNAT FAMILY, PUTATIVE (AFU_ORTHOLOGUE AFUA_3G00765)-RELATED-RELATED"/>
    <property type="match status" value="1"/>
</dbReference>
<evidence type="ECO:0000313" key="5">
    <source>
        <dbReference type="EMBL" id="KTB47619.1"/>
    </source>
</evidence>
<dbReference type="RefSeq" id="WP_058438321.1">
    <property type="nucleotide sequence ID" value="NZ_KQ758903.1"/>
</dbReference>